<dbReference type="GO" id="GO:0003682">
    <property type="term" value="F:chromatin binding"/>
    <property type="evidence" value="ECO:0007669"/>
    <property type="project" value="InterPro"/>
</dbReference>
<comment type="caution">
    <text evidence="2">The sequence shown here is derived from an EMBL/GenBank/DDBJ whole genome shotgun (WGS) entry which is preliminary data.</text>
</comment>
<sequence>MSVVVGPSYTTEFRTFNDDAWYSVCVLLEGEALRIKYFDFSDEDDNVFEPSDFRDSEQLEDFKRRFRPISKQLQDSECHLLAEGTTVCACHYFRDDDIRFYDAIVDGVQEAVHSWTRKEEQCSCTFILCWLHGPNASNLTTAKIESICIVQPSLELDPAVTLFLEMAREKIVLFLPHSIPVSKGVEGLEIVPYCNKSSNTPRRVGYFERMEKEKRRARRSVVKVRLSEVSSHDRRMEDRDLEGVNKVCMILIANMDKELCPYAVTEFLRKHTSVSARVFIFPSLPSEVYTSGAIMLDSEKVFQKMCDFLNNPNLIITSSTGRPWVVIEKLVGLQKIKASIGTLMHVSKNITQEGKSGARNNLKVVRSGTKEFKIASDLKDLFLAFSDHLERLQKRLALEERRIFAARSS</sequence>
<dbReference type="Pfam" id="PF16719">
    <property type="entry name" value="SAWADEE"/>
    <property type="match status" value="1"/>
</dbReference>
<dbReference type="InterPro" id="IPR032001">
    <property type="entry name" value="SAWADEE_dom"/>
</dbReference>
<feature type="domain" description="SAWADEE" evidence="1">
    <location>
        <begin position="9"/>
        <end position="148"/>
    </location>
</feature>
<gene>
    <name evidence="2" type="ORF">VNO77_42754</name>
</gene>
<reference evidence="2 3" key="1">
    <citation type="submission" date="2024-01" db="EMBL/GenBank/DDBJ databases">
        <title>The genomes of 5 underutilized Papilionoideae crops provide insights into root nodulation and disease resistanc.</title>
        <authorList>
            <person name="Jiang F."/>
        </authorList>
    </citation>
    <scope>NUCLEOTIDE SEQUENCE [LARGE SCALE GENOMIC DNA]</scope>
    <source>
        <strain evidence="2">LVBAO_FW01</strain>
        <tissue evidence="2">Leaves</tissue>
    </source>
</reference>
<accession>A0AAN9PPB9</accession>
<organism evidence="2 3">
    <name type="scientific">Canavalia gladiata</name>
    <name type="common">Sword bean</name>
    <name type="synonym">Dolichos gladiatus</name>
    <dbReference type="NCBI Taxonomy" id="3824"/>
    <lineage>
        <taxon>Eukaryota</taxon>
        <taxon>Viridiplantae</taxon>
        <taxon>Streptophyta</taxon>
        <taxon>Embryophyta</taxon>
        <taxon>Tracheophyta</taxon>
        <taxon>Spermatophyta</taxon>
        <taxon>Magnoliopsida</taxon>
        <taxon>eudicotyledons</taxon>
        <taxon>Gunneridae</taxon>
        <taxon>Pentapetalae</taxon>
        <taxon>rosids</taxon>
        <taxon>fabids</taxon>
        <taxon>Fabales</taxon>
        <taxon>Fabaceae</taxon>
        <taxon>Papilionoideae</taxon>
        <taxon>50 kb inversion clade</taxon>
        <taxon>NPAAA clade</taxon>
        <taxon>indigoferoid/millettioid clade</taxon>
        <taxon>Phaseoleae</taxon>
        <taxon>Canavalia</taxon>
    </lineage>
</organism>
<dbReference type="EMBL" id="JAYMYQ010000011">
    <property type="protein sequence ID" value="KAK7304862.1"/>
    <property type="molecule type" value="Genomic_DNA"/>
</dbReference>
<keyword evidence="3" id="KW-1185">Reference proteome</keyword>
<dbReference type="Proteomes" id="UP001367508">
    <property type="component" value="Unassembled WGS sequence"/>
</dbReference>
<protein>
    <recommendedName>
        <fullName evidence="1">SAWADEE domain-containing protein</fullName>
    </recommendedName>
</protein>
<dbReference type="PANTHER" id="PTHR36384:SF1">
    <property type="entry name" value="SAWADEE PROTEIN"/>
    <property type="match status" value="1"/>
</dbReference>
<dbReference type="Gene3D" id="2.30.30.140">
    <property type="match status" value="1"/>
</dbReference>
<dbReference type="PANTHER" id="PTHR36384">
    <property type="entry name" value="SAWADEE PROTEIN"/>
    <property type="match status" value="1"/>
</dbReference>
<proteinExistence type="predicted"/>
<evidence type="ECO:0000313" key="2">
    <source>
        <dbReference type="EMBL" id="KAK7304862.1"/>
    </source>
</evidence>
<name>A0AAN9PPB9_CANGL</name>
<evidence type="ECO:0000259" key="1">
    <source>
        <dbReference type="Pfam" id="PF16719"/>
    </source>
</evidence>
<dbReference type="AlphaFoldDB" id="A0AAN9PPB9"/>
<evidence type="ECO:0000313" key="3">
    <source>
        <dbReference type="Proteomes" id="UP001367508"/>
    </source>
</evidence>